<comment type="caution">
    <text evidence="9">The sequence shown here is derived from an EMBL/GenBank/DDBJ whole genome shotgun (WGS) entry which is preliminary data.</text>
</comment>
<dbReference type="Gene3D" id="2.10.109.10">
    <property type="entry name" value="Umud Fragment, subunit A"/>
    <property type="match status" value="1"/>
</dbReference>
<sequence>MRVSYVSESGDFPEMPLPLYLERVAAGFPSPAQDYVEQALDLNQLLVKRPASTFFVRAEGDSMIEAGIFPDDLLVVDRSLNAADGDTVIAGFNGELTVKQLQLHPSPRLVPCNCNYSPIVIPEGADLEILGVVTNVIHHMRK</sequence>
<dbReference type="PANTHER" id="PTHR33516">
    <property type="entry name" value="LEXA REPRESSOR"/>
    <property type="match status" value="1"/>
</dbReference>
<keyword evidence="6" id="KW-0742">SOS response</keyword>
<keyword evidence="3 7" id="KW-0378">Hydrolase</keyword>
<dbReference type="InterPro" id="IPR050077">
    <property type="entry name" value="LexA_repressor"/>
</dbReference>
<dbReference type="EMBL" id="BSOR01000005">
    <property type="protein sequence ID" value="GLR62799.1"/>
    <property type="molecule type" value="Genomic_DNA"/>
</dbReference>
<dbReference type="Proteomes" id="UP001156682">
    <property type="component" value="Unassembled WGS sequence"/>
</dbReference>
<keyword evidence="5" id="KW-0234">DNA repair</keyword>
<proteinExistence type="inferred from homology"/>
<organism evidence="9 10">
    <name type="scientific">Marinospirillum insulare</name>
    <dbReference type="NCBI Taxonomy" id="217169"/>
    <lineage>
        <taxon>Bacteria</taxon>
        <taxon>Pseudomonadati</taxon>
        <taxon>Pseudomonadota</taxon>
        <taxon>Gammaproteobacteria</taxon>
        <taxon>Oceanospirillales</taxon>
        <taxon>Oceanospirillaceae</taxon>
        <taxon>Marinospirillum</taxon>
    </lineage>
</organism>
<evidence type="ECO:0000256" key="3">
    <source>
        <dbReference type="ARBA" id="ARBA00022801"/>
    </source>
</evidence>
<evidence type="ECO:0000256" key="6">
    <source>
        <dbReference type="ARBA" id="ARBA00023236"/>
    </source>
</evidence>
<evidence type="ECO:0000259" key="8">
    <source>
        <dbReference type="Pfam" id="PF00717"/>
    </source>
</evidence>
<name>A0ABQ5ZRM3_9GAMM</name>
<accession>A0ABQ5ZRM3</accession>
<evidence type="ECO:0000256" key="5">
    <source>
        <dbReference type="ARBA" id="ARBA00023204"/>
    </source>
</evidence>
<comment type="similarity">
    <text evidence="1 7">Belongs to the peptidase S24 family.</text>
</comment>
<dbReference type="PANTHER" id="PTHR33516:SF2">
    <property type="entry name" value="LEXA REPRESSOR-RELATED"/>
    <property type="match status" value="1"/>
</dbReference>
<evidence type="ECO:0000313" key="9">
    <source>
        <dbReference type="EMBL" id="GLR62799.1"/>
    </source>
</evidence>
<dbReference type="InterPro" id="IPR015927">
    <property type="entry name" value="Peptidase_S24_S26A/B/C"/>
</dbReference>
<keyword evidence="4 7" id="KW-0068">Autocatalytic cleavage</keyword>
<dbReference type="PRINTS" id="PR00726">
    <property type="entry name" value="LEXASERPTASE"/>
</dbReference>
<reference evidence="10" key="1">
    <citation type="journal article" date="2019" name="Int. J. Syst. Evol. Microbiol.">
        <title>The Global Catalogue of Microorganisms (GCM) 10K type strain sequencing project: providing services to taxonomists for standard genome sequencing and annotation.</title>
        <authorList>
            <consortium name="The Broad Institute Genomics Platform"/>
            <consortium name="The Broad Institute Genome Sequencing Center for Infectious Disease"/>
            <person name="Wu L."/>
            <person name="Ma J."/>
        </authorList>
    </citation>
    <scope>NUCLEOTIDE SEQUENCE [LARGE SCALE GENOMIC DNA]</scope>
    <source>
        <strain evidence="10">NBRC 100033</strain>
    </source>
</reference>
<dbReference type="RefSeq" id="WP_027851371.1">
    <property type="nucleotide sequence ID" value="NZ_BSOR01000005.1"/>
</dbReference>
<evidence type="ECO:0000256" key="4">
    <source>
        <dbReference type="ARBA" id="ARBA00022813"/>
    </source>
</evidence>
<feature type="domain" description="Peptidase S24/S26A/S26B/S26C" evidence="8">
    <location>
        <begin position="18"/>
        <end position="133"/>
    </location>
</feature>
<evidence type="ECO:0000256" key="2">
    <source>
        <dbReference type="ARBA" id="ARBA00022763"/>
    </source>
</evidence>
<dbReference type="InterPro" id="IPR039418">
    <property type="entry name" value="LexA-like"/>
</dbReference>
<dbReference type="InterPro" id="IPR036286">
    <property type="entry name" value="LexA/Signal_pep-like_sf"/>
</dbReference>
<keyword evidence="2" id="KW-0227">DNA damage</keyword>
<keyword evidence="10" id="KW-1185">Reference proteome</keyword>
<evidence type="ECO:0000256" key="1">
    <source>
        <dbReference type="ARBA" id="ARBA00007484"/>
    </source>
</evidence>
<dbReference type="CDD" id="cd06529">
    <property type="entry name" value="S24_LexA-like"/>
    <property type="match status" value="1"/>
</dbReference>
<dbReference type="SUPFAM" id="SSF51306">
    <property type="entry name" value="LexA/Signal peptidase"/>
    <property type="match status" value="1"/>
</dbReference>
<dbReference type="InterPro" id="IPR006197">
    <property type="entry name" value="Peptidase_S24_LexA"/>
</dbReference>
<evidence type="ECO:0000256" key="7">
    <source>
        <dbReference type="RuleBase" id="RU003991"/>
    </source>
</evidence>
<dbReference type="NCBIfam" id="NF007621">
    <property type="entry name" value="PRK10276.1"/>
    <property type="match status" value="1"/>
</dbReference>
<protein>
    <submittedName>
        <fullName evidence="9">Protein impA</fullName>
    </submittedName>
</protein>
<gene>
    <name evidence="9" type="primary">umuD_1</name>
    <name evidence="9" type="ORF">GCM10007878_02340</name>
</gene>
<dbReference type="Pfam" id="PF00717">
    <property type="entry name" value="Peptidase_S24"/>
    <property type="match status" value="1"/>
</dbReference>
<evidence type="ECO:0000313" key="10">
    <source>
        <dbReference type="Proteomes" id="UP001156682"/>
    </source>
</evidence>